<dbReference type="AlphaFoldDB" id="A0A9D1RRS9"/>
<comment type="caution">
    <text evidence="2">The sequence shown here is derived from an EMBL/GenBank/DDBJ whole genome shotgun (WGS) entry which is preliminary data.</text>
</comment>
<evidence type="ECO:0000313" key="3">
    <source>
        <dbReference type="Proteomes" id="UP000824192"/>
    </source>
</evidence>
<reference evidence="2" key="2">
    <citation type="submission" date="2021-04" db="EMBL/GenBank/DDBJ databases">
        <authorList>
            <person name="Gilroy R."/>
        </authorList>
    </citation>
    <scope>NUCLEOTIDE SEQUENCE</scope>
    <source>
        <strain evidence="2">ChiGjej6B6-1540</strain>
    </source>
</reference>
<reference evidence="2" key="1">
    <citation type="journal article" date="2021" name="PeerJ">
        <title>Extensive microbial diversity within the chicken gut microbiome revealed by metagenomics and culture.</title>
        <authorList>
            <person name="Gilroy R."/>
            <person name="Ravi A."/>
            <person name="Getino M."/>
            <person name="Pursley I."/>
            <person name="Horton D.L."/>
            <person name="Alikhan N.F."/>
            <person name="Baker D."/>
            <person name="Gharbi K."/>
            <person name="Hall N."/>
            <person name="Watson M."/>
            <person name="Adriaenssens E.M."/>
            <person name="Foster-Nyarko E."/>
            <person name="Jarju S."/>
            <person name="Secka A."/>
            <person name="Antonio M."/>
            <person name="Oren A."/>
            <person name="Chaudhuri R.R."/>
            <person name="La Ragione R."/>
            <person name="Hildebrand F."/>
            <person name="Pallen M.J."/>
        </authorList>
    </citation>
    <scope>NUCLEOTIDE SEQUENCE</scope>
    <source>
        <strain evidence="2">ChiGjej6B6-1540</strain>
    </source>
</reference>
<dbReference type="SMART" id="SM00460">
    <property type="entry name" value="TGc"/>
    <property type="match status" value="1"/>
</dbReference>
<protein>
    <submittedName>
        <fullName evidence="2">Transglutaminase-like domain-containing protein</fullName>
    </submittedName>
</protein>
<dbReference type="Gene3D" id="3.10.620.30">
    <property type="match status" value="1"/>
</dbReference>
<dbReference type="Proteomes" id="UP000824192">
    <property type="component" value="Unassembled WGS sequence"/>
</dbReference>
<dbReference type="EMBL" id="DXGA01000044">
    <property type="protein sequence ID" value="HIW93291.1"/>
    <property type="molecule type" value="Genomic_DNA"/>
</dbReference>
<name>A0A9D1RRS9_9FIRM</name>
<organism evidence="2 3">
    <name type="scientific">Candidatus Flavonifractor merdipullorum</name>
    <dbReference type="NCBI Taxonomy" id="2838590"/>
    <lineage>
        <taxon>Bacteria</taxon>
        <taxon>Bacillati</taxon>
        <taxon>Bacillota</taxon>
        <taxon>Clostridia</taxon>
        <taxon>Eubacteriales</taxon>
        <taxon>Oscillospiraceae</taxon>
        <taxon>Flavonifractor</taxon>
    </lineage>
</organism>
<dbReference type="PANTHER" id="PTHR33490">
    <property type="entry name" value="BLR5614 PROTEIN-RELATED"/>
    <property type="match status" value="1"/>
</dbReference>
<sequence length="306" mass="33516">MFRTLKSRVMAGVLALVLVAGAVGTAFYFNAKAAEIPNRITLSSGVTVYSNQKAAVDATNLSEGLVSIKYTGGKKVRIKVQITKTGGTTYTYNLNNTGTAETFPLTEGDGTYTIKVFENTSGTKYATAYSTSVTMKLRNELLPFLYPNQYVNYNDNSAVVSKAAEIIAAANADTPIKKVEAIYKWVTTNFTYDYDLAANPPVGYLPVVDSVLAAKKGICFDYSAVMASMLRSQNIPCKLVVGYAGTVYHAWINVYIQGVGWVDHYIYFDGEKWTLMDPTFISTSKGSMAIKKYVTNSANYSEKYAY</sequence>
<dbReference type="SUPFAM" id="SSF54001">
    <property type="entry name" value="Cysteine proteinases"/>
    <property type="match status" value="1"/>
</dbReference>
<dbReference type="InterPro" id="IPR038765">
    <property type="entry name" value="Papain-like_cys_pep_sf"/>
</dbReference>
<proteinExistence type="predicted"/>
<gene>
    <name evidence="2" type="ORF">H9868_01990</name>
</gene>
<feature type="domain" description="Transglutaminase-like" evidence="1">
    <location>
        <begin position="211"/>
        <end position="280"/>
    </location>
</feature>
<dbReference type="Pfam" id="PF01841">
    <property type="entry name" value="Transglut_core"/>
    <property type="match status" value="1"/>
</dbReference>
<dbReference type="PANTHER" id="PTHR33490:SF6">
    <property type="entry name" value="SLL1049 PROTEIN"/>
    <property type="match status" value="1"/>
</dbReference>
<evidence type="ECO:0000259" key="1">
    <source>
        <dbReference type="SMART" id="SM00460"/>
    </source>
</evidence>
<accession>A0A9D1RRS9</accession>
<dbReference type="InterPro" id="IPR002931">
    <property type="entry name" value="Transglutaminase-like"/>
</dbReference>
<evidence type="ECO:0000313" key="2">
    <source>
        <dbReference type="EMBL" id="HIW93291.1"/>
    </source>
</evidence>